<keyword evidence="3" id="KW-1185">Reference proteome</keyword>
<dbReference type="Proteomes" id="UP000813444">
    <property type="component" value="Unassembled WGS sequence"/>
</dbReference>
<dbReference type="InterPro" id="IPR050966">
    <property type="entry name" value="Glutamyl_endopeptidase"/>
</dbReference>
<evidence type="ECO:0008006" key="4">
    <source>
        <dbReference type="Google" id="ProtNLM"/>
    </source>
</evidence>
<proteinExistence type="predicted"/>
<dbReference type="OrthoDB" id="3693942at2759"/>
<dbReference type="PANTHER" id="PTHR15462">
    <property type="entry name" value="SERINE PROTEASE"/>
    <property type="match status" value="1"/>
</dbReference>
<accession>A0A8K0SAD4</accession>
<dbReference type="InterPro" id="IPR009003">
    <property type="entry name" value="Peptidase_S1_PA"/>
</dbReference>
<dbReference type="Gene3D" id="2.40.10.10">
    <property type="entry name" value="Trypsin-like serine proteases"/>
    <property type="match status" value="1"/>
</dbReference>
<gene>
    <name evidence="2" type="ORF">B0I35DRAFT_414255</name>
</gene>
<evidence type="ECO:0000313" key="2">
    <source>
        <dbReference type="EMBL" id="KAH7304673.1"/>
    </source>
</evidence>
<organism evidence="2 3">
    <name type="scientific">Stachybotrys elegans</name>
    <dbReference type="NCBI Taxonomy" id="80388"/>
    <lineage>
        <taxon>Eukaryota</taxon>
        <taxon>Fungi</taxon>
        <taxon>Dikarya</taxon>
        <taxon>Ascomycota</taxon>
        <taxon>Pezizomycotina</taxon>
        <taxon>Sordariomycetes</taxon>
        <taxon>Hypocreomycetidae</taxon>
        <taxon>Hypocreales</taxon>
        <taxon>Stachybotryaceae</taxon>
        <taxon>Stachybotrys</taxon>
    </lineage>
</organism>
<dbReference type="EMBL" id="JAGPNK010000021">
    <property type="protein sequence ID" value="KAH7304673.1"/>
    <property type="molecule type" value="Genomic_DNA"/>
</dbReference>
<dbReference type="PANTHER" id="PTHR15462:SF8">
    <property type="entry name" value="SERINE PROTEASE"/>
    <property type="match status" value="1"/>
</dbReference>
<evidence type="ECO:0000313" key="3">
    <source>
        <dbReference type="Proteomes" id="UP000813444"/>
    </source>
</evidence>
<protein>
    <recommendedName>
        <fullName evidence="4">Serine protease</fullName>
    </recommendedName>
</protein>
<dbReference type="SUPFAM" id="SSF50494">
    <property type="entry name" value="Trypsin-like serine proteases"/>
    <property type="match status" value="1"/>
</dbReference>
<comment type="caution">
    <text evidence="2">The sequence shown here is derived from an EMBL/GenBank/DDBJ whole genome shotgun (WGS) entry which is preliminary data.</text>
</comment>
<sequence length="679" mass="71711">MAQAAVWTLKTSTEHENISVKQEECSLDHGGLEANETIIGNDGCVSIRATSWMAVNTDVPIVKIQARFGDECTNPVWFMGTGWLIQPDLLVTAGHVVYNWANQLGEAQEIRCYIGYQGRASIGQPHVQLRSAVKVATAAEWVFNKTERLRGKDVAFIQVDRPFEGNLRLFQFMDTYVSNDSAQLGVVGYPGDKSMKDEERDVDEKGAEIQDLPLSAVVKNTVVIGTHCYGGGGLKGNSGNAIGGKYGNDYKLFVNLFKVRTSTANIQNGKATLVPLGPTDSDKIPTGQEKLLLNQDGSNQANVNDESFADVLGIVAQVGSVALPVAGTFLGGPLGGSIATVAGSLLGMLANAESCMENPNGLDQKSPREGLAHGAVERAIVAEAALQAILSLKQSSLADELLGKIEKICQEHAPDLDALAIQLGPTLTAHGMKMAVQAINRNANLPTSTTEAISTTQRLPLGFDYGGIGSYSENDSGKDLLECLLSDTLPISGEESFISGMGSLLATAVTKAKPFVTKAAKAAVEKYGPQVISALVGKLGGTESVELTDGVLNEDATRFLLQRAIVADASLQVLSGLKKSQLENLKIQSEVAEAHGLGEEEGVIDFLKTAVQKLAPIAIKGAKAAVKELAPGIISAATQSLSGLLQNSESGAVGEKLTSQLSIRDRMNGSRNRTVKVTA</sequence>
<keyword evidence="1" id="KW-0732">Signal</keyword>
<dbReference type="InterPro" id="IPR043504">
    <property type="entry name" value="Peptidase_S1_PA_chymotrypsin"/>
</dbReference>
<evidence type="ECO:0000256" key="1">
    <source>
        <dbReference type="ARBA" id="ARBA00022729"/>
    </source>
</evidence>
<dbReference type="AlphaFoldDB" id="A0A8K0SAD4"/>
<reference evidence="2" key="1">
    <citation type="journal article" date="2021" name="Nat. Commun.">
        <title>Genetic determinants of endophytism in the Arabidopsis root mycobiome.</title>
        <authorList>
            <person name="Mesny F."/>
            <person name="Miyauchi S."/>
            <person name="Thiergart T."/>
            <person name="Pickel B."/>
            <person name="Atanasova L."/>
            <person name="Karlsson M."/>
            <person name="Huettel B."/>
            <person name="Barry K.W."/>
            <person name="Haridas S."/>
            <person name="Chen C."/>
            <person name="Bauer D."/>
            <person name="Andreopoulos W."/>
            <person name="Pangilinan J."/>
            <person name="LaButti K."/>
            <person name="Riley R."/>
            <person name="Lipzen A."/>
            <person name="Clum A."/>
            <person name="Drula E."/>
            <person name="Henrissat B."/>
            <person name="Kohler A."/>
            <person name="Grigoriev I.V."/>
            <person name="Martin F.M."/>
            <person name="Hacquard S."/>
        </authorList>
    </citation>
    <scope>NUCLEOTIDE SEQUENCE</scope>
    <source>
        <strain evidence="2">MPI-CAGE-CH-0235</strain>
    </source>
</reference>
<name>A0A8K0SAD4_9HYPO</name>